<keyword evidence="2" id="KW-1185">Reference proteome</keyword>
<dbReference type="EMBL" id="MH023293">
    <property type="protein sequence ID" value="AVP40251.1"/>
    <property type="molecule type" value="Genomic_DNA"/>
</dbReference>
<organism evidence="1 2">
    <name type="scientific">Escherichia phage vB_EcoS Sa179lw</name>
    <dbReference type="NCBI Taxonomy" id="2126819"/>
    <lineage>
        <taxon>Viruses</taxon>
        <taxon>Duplodnaviria</taxon>
        <taxon>Heunggongvirae</taxon>
        <taxon>Uroviricota</taxon>
        <taxon>Caudoviricetes</taxon>
        <taxon>Buchananvirus</taxon>
        <taxon>Buchananvirus Sa179lw</taxon>
    </lineage>
</organism>
<evidence type="ECO:0000313" key="2">
    <source>
        <dbReference type="Proteomes" id="UP000240398"/>
    </source>
</evidence>
<gene>
    <name evidence="1" type="ORF">vBEcoSSa179w3YLVW_00066</name>
</gene>
<evidence type="ECO:0000313" key="1">
    <source>
        <dbReference type="EMBL" id="AVP40251.1"/>
    </source>
</evidence>
<protein>
    <submittedName>
        <fullName evidence="1">Uncharacterized protein</fullName>
    </submittedName>
</protein>
<proteinExistence type="predicted"/>
<sequence length="214" mass="23941">MKLIDMLVQELPKRGGWPDGALSITQDDDGSLCVWDTNDPHYDGFSWKHHTGNSLVYYWHGIEGVPLSCDHRESIVTYWQYKAALAASQKPAWNGEGLPPVGEKVEFFINPKIGYRNAWIPDAGTEMEVVAHKTTTDGNNVAVCYWDERGAGRSCCFVPESLKPAITEAERKRDAAVEAMQREADEGDNWIYSEYEIIYDAIAAGKIPGVKLDD</sequence>
<accession>A0A2P1MXE8</accession>
<dbReference type="Proteomes" id="UP000240398">
    <property type="component" value="Segment"/>
</dbReference>
<reference evidence="2" key="1">
    <citation type="submission" date="2018-03" db="EMBL/GenBank/DDBJ databases">
        <title>Complete Genome Sequence of Escherichia coli Phage Sa179w3YLVW Isolated from Surface Water in a Produce-Growing Area in Northern California.</title>
        <authorList>
            <person name="Liao Y.-T."/>
            <person name="Liu F."/>
            <person name="Sun X."/>
            <person name="Li R.W."/>
            <person name="Wu V.C.H."/>
        </authorList>
    </citation>
    <scope>NUCLEOTIDE SEQUENCE [LARGE SCALE GENOMIC DNA]</scope>
</reference>
<name>A0A2P1MXE8_9CAUD</name>